<dbReference type="InterPro" id="IPR009051">
    <property type="entry name" value="Helical_ferredxn"/>
</dbReference>
<sequence length="182" mass="20949">MMDNESLKTLFFETYHGEEIVNCIQCGSCTASCPLASMMDYGPRQLFALAREGFMQDVLSANTMWFCVSCYGCTVKCPRDISITDHMYALKKMAIKHDLKNPKSKMPMMYKSFSDPVKKFGKITDTSVIFRYAFFHPIDIMKNSRLAFNLAIKRRLDILIHPIINLKGFKKVMTKALELEKK</sequence>
<dbReference type="EMBL" id="ATBP01000089">
    <property type="protein sequence ID" value="ETR73086.1"/>
    <property type="molecule type" value="Genomic_DNA"/>
</dbReference>
<dbReference type="GO" id="GO:0051539">
    <property type="term" value="F:4 iron, 4 sulfur cluster binding"/>
    <property type="evidence" value="ECO:0007669"/>
    <property type="project" value="UniProtKB-KW"/>
</dbReference>
<keyword evidence="5" id="KW-0411">Iron-sulfur</keyword>
<evidence type="ECO:0000256" key="3">
    <source>
        <dbReference type="ARBA" id="ARBA00023002"/>
    </source>
</evidence>
<reference evidence="8" key="1">
    <citation type="submission" date="2012-11" db="EMBL/GenBank/DDBJ databases">
        <authorList>
            <person name="Lucero-Rivera Y.E."/>
            <person name="Tovar-Ramirez D."/>
        </authorList>
    </citation>
    <scope>NUCLEOTIDE SEQUENCE [LARGE SCALE GENOMIC DNA]</scope>
    <source>
        <strain evidence="8">Araruama</strain>
    </source>
</reference>
<dbReference type="GO" id="GO:0005886">
    <property type="term" value="C:plasma membrane"/>
    <property type="evidence" value="ECO:0007669"/>
    <property type="project" value="TreeGrafter"/>
</dbReference>
<gene>
    <name evidence="7" type="primary">hdrC</name>
    <name evidence="7" type="ORF">OMM_01217</name>
</gene>
<evidence type="ECO:0000256" key="1">
    <source>
        <dbReference type="ARBA" id="ARBA00022485"/>
    </source>
</evidence>
<keyword evidence="1" id="KW-0004">4Fe-4S</keyword>
<name>A0A1V1PE76_9BACT</name>
<protein>
    <submittedName>
        <fullName evidence="7">CoB--CoM heterodisulfide reductase iron-sulfur subunit C</fullName>
    </submittedName>
</protein>
<keyword evidence="4" id="KW-0408">Iron</keyword>
<dbReference type="PROSITE" id="PS51379">
    <property type="entry name" value="4FE4S_FER_2"/>
    <property type="match status" value="1"/>
</dbReference>
<proteinExistence type="predicted"/>
<feature type="domain" description="4Fe-4S ferredoxin-type" evidence="6">
    <location>
        <begin position="12"/>
        <end position="44"/>
    </location>
</feature>
<accession>A0A1V1PE76</accession>
<dbReference type="AlphaFoldDB" id="A0A1V1PE76"/>
<comment type="caution">
    <text evidence="7">The sequence shown here is derived from an EMBL/GenBank/DDBJ whole genome shotgun (WGS) entry which is preliminary data.</text>
</comment>
<dbReference type="InterPro" id="IPR017900">
    <property type="entry name" value="4Fe4S_Fe_S_CS"/>
</dbReference>
<dbReference type="PANTHER" id="PTHR43255">
    <property type="entry name" value="IRON-SULFUR-BINDING OXIDOREDUCTASE FADF-RELATED-RELATED"/>
    <property type="match status" value="1"/>
</dbReference>
<evidence type="ECO:0000256" key="2">
    <source>
        <dbReference type="ARBA" id="ARBA00022723"/>
    </source>
</evidence>
<dbReference type="GO" id="GO:0046872">
    <property type="term" value="F:metal ion binding"/>
    <property type="evidence" value="ECO:0007669"/>
    <property type="project" value="UniProtKB-KW"/>
</dbReference>
<keyword evidence="3" id="KW-0560">Oxidoreductase</keyword>
<keyword evidence="2" id="KW-0479">Metal-binding</keyword>
<organism evidence="7 8">
    <name type="scientific">Candidatus Magnetoglobus multicellularis str. Araruama</name>
    <dbReference type="NCBI Taxonomy" id="890399"/>
    <lineage>
        <taxon>Bacteria</taxon>
        <taxon>Pseudomonadati</taxon>
        <taxon>Thermodesulfobacteriota</taxon>
        <taxon>Desulfobacteria</taxon>
        <taxon>Desulfobacterales</taxon>
        <taxon>Desulfobacteraceae</taxon>
        <taxon>Candidatus Magnetoglobus</taxon>
    </lineage>
</organism>
<dbReference type="Pfam" id="PF13183">
    <property type="entry name" value="Fer4_8"/>
    <property type="match status" value="1"/>
</dbReference>
<dbReference type="InterPro" id="IPR051460">
    <property type="entry name" value="HdrC_iron-sulfur_subunit"/>
</dbReference>
<dbReference type="PROSITE" id="PS00198">
    <property type="entry name" value="4FE4S_FER_1"/>
    <property type="match status" value="2"/>
</dbReference>
<evidence type="ECO:0000313" key="7">
    <source>
        <dbReference type="EMBL" id="ETR73086.1"/>
    </source>
</evidence>
<dbReference type="SUPFAM" id="SSF46548">
    <property type="entry name" value="alpha-helical ferredoxin"/>
    <property type="match status" value="1"/>
</dbReference>
<evidence type="ECO:0000259" key="6">
    <source>
        <dbReference type="PROSITE" id="PS51379"/>
    </source>
</evidence>
<evidence type="ECO:0000256" key="4">
    <source>
        <dbReference type="ARBA" id="ARBA00023004"/>
    </source>
</evidence>
<dbReference type="InterPro" id="IPR017896">
    <property type="entry name" value="4Fe4S_Fe-S-bd"/>
</dbReference>
<dbReference type="Gene3D" id="1.10.1060.10">
    <property type="entry name" value="Alpha-helical ferredoxin"/>
    <property type="match status" value="1"/>
</dbReference>
<dbReference type="Proteomes" id="UP000189670">
    <property type="component" value="Unassembled WGS sequence"/>
</dbReference>
<evidence type="ECO:0000313" key="8">
    <source>
        <dbReference type="Proteomes" id="UP000189670"/>
    </source>
</evidence>
<dbReference type="PANTHER" id="PTHR43255:SF1">
    <property type="entry name" value="IRON-SULFUR-BINDING OXIDOREDUCTASE FADF-RELATED"/>
    <property type="match status" value="1"/>
</dbReference>
<dbReference type="GO" id="GO:0016491">
    <property type="term" value="F:oxidoreductase activity"/>
    <property type="evidence" value="ECO:0007669"/>
    <property type="project" value="UniProtKB-KW"/>
</dbReference>
<evidence type="ECO:0000256" key="5">
    <source>
        <dbReference type="ARBA" id="ARBA00023014"/>
    </source>
</evidence>